<protein>
    <submittedName>
        <fullName evidence="3">Biorientation of chromosomes in cell division protein 1-like 1</fullName>
    </submittedName>
</protein>
<dbReference type="GO" id="GO:0009718">
    <property type="term" value="P:anthocyanin-containing compound biosynthetic process"/>
    <property type="evidence" value="ECO:0007669"/>
    <property type="project" value="EnsemblPlants"/>
</dbReference>
<proteinExistence type="predicted"/>
<feature type="compositionally biased region" description="Polar residues" evidence="1">
    <location>
        <begin position="912"/>
        <end position="929"/>
    </location>
</feature>
<accession>A0A6I9UI22</accession>
<dbReference type="GO" id="GO:0015995">
    <property type="term" value="P:chlorophyll biosynthetic process"/>
    <property type="evidence" value="ECO:0007669"/>
    <property type="project" value="EnsemblPlants"/>
</dbReference>
<feature type="compositionally biased region" description="Basic and acidic residues" evidence="1">
    <location>
        <begin position="353"/>
        <end position="371"/>
    </location>
</feature>
<feature type="compositionally biased region" description="Basic and acidic residues" evidence="1">
    <location>
        <begin position="1090"/>
        <end position="1099"/>
    </location>
</feature>
<dbReference type="InParanoid" id="A0A6I9UI22"/>
<dbReference type="PANTHER" id="PTHR31008">
    <property type="entry name" value="COP1-INTERACTING PROTEIN-RELATED"/>
    <property type="match status" value="1"/>
</dbReference>
<dbReference type="AlphaFoldDB" id="A0A6I9UI22"/>
<feature type="compositionally biased region" description="Basic residues" evidence="1">
    <location>
        <begin position="394"/>
        <end position="408"/>
    </location>
</feature>
<feature type="compositionally biased region" description="Polar residues" evidence="1">
    <location>
        <begin position="1070"/>
        <end position="1089"/>
    </location>
</feature>
<reference evidence="3" key="1">
    <citation type="submission" date="2025-08" db="UniProtKB">
        <authorList>
            <consortium name="RefSeq"/>
        </authorList>
    </citation>
    <scope>IDENTIFICATION</scope>
</reference>
<feature type="region of interest" description="Disordered" evidence="1">
    <location>
        <begin position="1068"/>
        <end position="1141"/>
    </location>
</feature>
<feature type="compositionally biased region" description="Basic and acidic residues" evidence="1">
    <location>
        <begin position="460"/>
        <end position="471"/>
    </location>
</feature>
<organism evidence="2 3">
    <name type="scientific">Sesamum indicum</name>
    <name type="common">Oriental sesame</name>
    <name type="synonym">Sesamum orientale</name>
    <dbReference type="NCBI Taxonomy" id="4182"/>
    <lineage>
        <taxon>Eukaryota</taxon>
        <taxon>Viridiplantae</taxon>
        <taxon>Streptophyta</taxon>
        <taxon>Embryophyta</taxon>
        <taxon>Tracheophyta</taxon>
        <taxon>Spermatophyta</taxon>
        <taxon>Magnoliopsida</taxon>
        <taxon>eudicotyledons</taxon>
        <taxon>Gunneridae</taxon>
        <taxon>Pentapetalae</taxon>
        <taxon>asterids</taxon>
        <taxon>lamiids</taxon>
        <taxon>Lamiales</taxon>
        <taxon>Pedaliaceae</taxon>
        <taxon>Sesamum</taxon>
    </lineage>
</organism>
<dbReference type="RefSeq" id="XP_011098337.1">
    <property type="nucleotide sequence ID" value="XM_011100035.2"/>
</dbReference>
<feature type="compositionally biased region" description="Basic and acidic residues" evidence="1">
    <location>
        <begin position="952"/>
        <end position="963"/>
    </location>
</feature>
<dbReference type="PANTHER" id="PTHR31008:SF4">
    <property type="entry name" value="COP1-INTERACTING PROTEIN 7"/>
    <property type="match status" value="1"/>
</dbReference>
<feature type="region of interest" description="Disordered" evidence="1">
    <location>
        <begin position="757"/>
        <end position="1002"/>
    </location>
</feature>
<sequence length="1154" mass="127851">MDSRTLLDYALFQLTPTRTRCDLVIFAGKKNEKIASGLLEPFLSHLKSAKDQISKGGYSITLRPASSDSSSWFTKATLERFVRFVSTPEVLERFVTIEREIDQIERSIESNEQVNGTVDVQGSAFATDGDAKEEEKPKIRLQRVLESRKAMLKKEQAMAYARALVAGFEMDYIYDLISFSDAFGATRLRVACGNFMELCKQKNNDKIWMDEVAAMQASYLGTSGITFAGESQDLSQTGLAKSATPDSIARHGSLDINEGMDNALPVEFNQHQTEGAAQLSAWPSHFPPYMQNAQGPIFQPYPGYMFPSMHVAASHYPGNTPWPANFPDSAMYVDRDIKDSQKYKSTKKKEKRANREQPHSMKNGESDETDHSSSGSDSSEEQDHEPSLSSHEKSRNKKQSKHSSRKVVIRNINYIAGRNEDSGSSSDSSSSDEDEYVDADSIKQQVEAAVGSLKRHQKPMSREKKVQDGSKKASNKLRKALDIENEGTPNSEERKDGNWDIFQNLLMRDPDSSSADMGSKTTPVQEEYSIRKALGEENLSTLDKKLDKPKYASDDFIFAERSTGNGTQAANVGWENFRGVVKSGSKDEELLILKRSEGDYYLQNAHFGTEPSIIKIQKEEDWIIGSKAEISANPGGNIDHNYFGADQASANHFQIQENKRDVLSDDSFMVQSRPSDGPLETQTKADMFMVSDFVGADQSKNSMPENSQVKVEASNFHEPEDLYMMLGRDSATEHVVTSWSPEMDYGKDISLIEPVTSQSNHKTSDNADAPLLQNGSARNSKTGKEPGRKVDGKPPKSKASSGPLGRSKSDIAPRSKMSPPGSSVIRSKAAKEEEKRKKIEELVILRQKRIAERSAAKGVRPETSRMSSKESKKNSVSTKTEKAKLHAPTDEDEKSRKPVMRNSTIDRLAAARTTNKKLSPESKVSQNRKPTSKGNSVAAASSSKKTKGTQEQNDKVNPSDKKTGTKNNLRHSSSDIQERDRKSTVSSIADESISAERTPAKTSIEDFETVKILHTVTSVENREANVISPKGTPVHQNPIQVSSDKNIISSENPSMETVPQTNVDDHVGLTPQTAVDPTVGNNPKSTSLHINEKSDEKKKLSFSPEISVMNISTPPPNYETSPELSHSRKKWNNGESSPKIPKGFRRLLLFGRRT</sequence>
<feature type="compositionally biased region" description="Low complexity" evidence="1">
    <location>
        <begin position="932"/>
        <end position="943"/>
    </location>
</feature>
<dbReference type="Gramene" id="SIN_1019513.t">
    <property type="protein sequence ID" value="SIN_1019513.t"/>
    <property type="gene ID" value="SIN_1019513"/>
</dbReference>
<dbReference type="OrthoDB" id="1749136at2759"/>
<name>A0A6I9UI22_SESIN</name>
<dbReference type="KEGG" id="sind:105177021"/>
<feature type="compositionally biased region" description="Basic and acidic residues" evidence="1">
    <location>
        <begin position="829"/>
        <end position="896"/>
    </location>
</feature>
<feature type="compositionally biased region" description="Basic and acidic residues" evidence="1">
    <location>
        <begin position="782"/>
        <end position="794"/>
    </location>
</feature>
<keyword evidence="2" id="KW-1185">Reference proteome</keyword>
<gene>
    <name evidence="3" type="primary">LOC105177021</name>
</gene>
<feature type="compositionally biased region" description="Basic and acidic residues" evidence="1">
    <location>
        <begin position="384"/>
        <end position="393"/>
    </location>
</feature>
<dbReference type="GO" id="GO:0005634">
    <property type="term" value="C:nucleus"/>
    <property type="evidence" value="ECO:0007669"/>
    <property type="project" value="EnsemblPlants"/>
</dbReference>
<dbReference type="Proteomes" id="UP000504604">
    <property type="component" value="Linkage group LG14"/>
</dbReference>
<dbReference type="GO" id="GO:0009416">
    <property type="term" value="P:response to light stimulus"/>
    <property type="evidence" value="ECO:0007669"/>
    <property type="project" value="EnsemblPlants"/>
</dbReference>
<evidence type="ECO:0000313" key="3">
    <source>
        <dbReference type="RefSeq" id="XP_011098337.1"/>
    </source>
</evidence>
<feature type="compositionally biased region" description="Basic and acidic residues" evidence="1">
    <location>
        <begin position="972"/>
        <end position="983"/>
    </location>
</feature>
<dbReference type="GeneID" id="105177021"/>
<feature type="region of interest" description="Disordered" evidence="1">
    <location>
        <begin position="340"/>
        <end position="497"/>
    </location>
</feature>
<dbReference type="FunCoup" id="A0A6I9UI22">
    <property type="interactions" value="493"/>
</dbReference>
<evidence type="ECO:0000256" key="1">
    <source>
        <dbReference type="SAM" id="MobiDB-lite"/>
    </source>
</evidence>
<evidence type="ECO:0000313" key="2">
    <source>
        <dbReference type="Proteomes" id="UP000504604"/>
    </source>
</evidence>
<dbReference type="GO" id="GO:0045893">
    <property type="term" value="P:positive regulation of DNA-templated transcription"/>
    <property type="evidence" value="ECO:0007669"/>
    <property type="project" value="EnsemblPlants"/>
</dbReference>